<keyword evidence="3" id="KW-1185">Reference proteome</keyword>
<feature type="region of interest" description="Disordered" evidence="1">
    <location>
        <begin position="163"/>
        <end position="204"/>
    </location>
</feature>
<name>W7THF0_9STRA</name>
<comment type="caution">
    <text evidence="2">The sequence shown here is derived from an EMBL/GenBank/DDBJ whole genome shotgun (WGS) entry which is preliminary data.</text>
</comment>
<reference evidence="2 3" key="1">
    <citation type="journal article" date="2014" name="Mol. Plant">
        <title>Chromosome Scale Genome Assembly and Transcriptome Profiling of Nannochloropsis gaditana in Nitrogen Depletion.</title>
        <authorList>
            <person name="Corteggiani Carpinelli E."/>
            <person name="Telatin A."/>
            <person name="Vitulo N."/>
            <person name="Forcato C."/>
            <person name="D'Angelo M."/>
            <person name="Schiavon R."/>
            <person name="Vezzi A."/>
            <person name="Giacometti G.M."/>
            <person name="Morosinotto T."/>
            <person name="Valle G."/>
        </authorList>
    </citation>
    <scope>NUCLEOTIDE SEQUENCE [LARGE SCALE GENOMIC DNA]</scope>
    <source>
        <strain evidence="2 3">B-31</strain>
    </source>
</reference>
<accession>W7THF0</accession>
<sequence>MKGGEEEGMEAVLRKVAGLIRQVVGEGGGEDGKRDGGAKGVSGPEVFPSLSTQSTPPRPKDAGEPGALEEARQAQAGEGTCSAPSSPSPPLHLVPLLALGLDSLTLAHLKARIEEECLGRREGGGEGPGEGGQADGFLPEEYFYREETTGGHVAAMVWAIQGGREEGRGGGGRGGAPRKRGSCTRKRARRMAGRRGGGRPWSWR</sequence>
<dbReference type="Proteomes" id="UP000019335">
    <property type="component" value="Chromosome 19"/>
</dbReference>
<feature type="region of interest" description="Disordered" evidence="1">
    <location>
        <begin position="24"/>
        <end position="88"/>
    </location>
</feature>
<protein>
    <submittedName>
        <fullName evidence="2">Uncharacterized protein</fullName>
    </submittedName>
</protein>
<evidence type="ECO:0000313" key="3">
    <source>
        <dbReference type="Proteomes" id="UP000019335"/>
    </source>
</evidence>
<dbReference type="AlphaFoldDB" id="W7THF0"/>
<evidence type="ECO:0000256" key="1">
    <source>
        <dbReference type="SAM" id="MobiDB-lite"/>
    </source>
</evidence>
<proteinExistence type="predicted"/>
<organism evidence="2 3">
    <name type="scientific">Nannochloropsis gaditana</name>
    <dbReference type="NCBI Taxonomy" id="72520"/>
    <lineage>
        <taxon>Eukaryota</taxon>
        <taxon>Sar</taxon>
        <taxon>Stramenopiles</taxon>
        <taxon>Ochrophyta</taxon>
        <taxon>Eustigmatophyceae</taxon>
        <taxon>Eustigmatales</taxon>
        <taxon>Monodopsidaceae</taxon>
        <taxon>Nannochloropsis</taxon>
    </lineage>
</organism>
<dbReference type="EMBL" id="AZIL01001986">
    <property type="protein sequence ID" value="EWM22928.1"/>
    <property type="molecule type" value="Genomic_DNA"/>
</dbReference>
<evidence type="ECO:0000313" key="2">
    <source>
        <dbReference type="EMBL" id="EWM22928.1"/>
    </source>
</evidence>
<gene>
    <name evidence="2" type="ORF">Naga_101391g1</name>
</gene>
<feature type="compositionally biased region" description="Basic residues" evidence="1">
    <location>
        <begin position="176"/>
        <end position="197"/>
    </location>
</feature>